<dbReference type="STRING" id="478744.SAMN05444359_107140"/>
<evidence type="ECO:0000256" key="2">
    <source>
        <dbReference type="SAM" id="Phobius"/>
    </source>
</evidence>
<gene>
    <name evidence="3" type="ORF">SAMN05444359_107140</name>
</gene>
<keyword evidence="2" id="KW-1133">Transmembrane helix</keyword>
<dbReference type="EMBL" id="FOFB01000007">
    <property type="protein sequence ID" value="SEQ27136.1"/>
    <property type="molecule type" value="Genomic_DNA"/>
</dbReference>
<evidence type="ECO:0000256" key="1">
    <source>
        <dbReference type="SAM" id="MobiDB-lite"/>
    </source>
</evidence>
<feature type="transmembrane region" description="Helical" evidence="2">
    <location>
        <begin position="38"/>
        <end position="55"/>
    </location>
</feature>
<proteinExistence type="predicted"/>
<feature type="region of interest" description="Disordered" evidence="1">
    <location>
        <begin position="80"/>
        <end position="104"/>
    </location>
</feature>
<protein>
    <submittedName>
        <fullName evidence="3">Uncharacterized protein</fullName>
    </submittedName>
</protein>
<sequence>MSVRKMRLVNSSDGKRADICDTTKHKNMRFFALSFDKVVLRFFLMMACVIVGLFVGQPLLALVALPLFLSALLGVSFLPDTGSEDDSSTVVSLESTPKQSRKAA</sequence>
<dbReference type="AlphaFoldDB" id="A0A1H9EN03"/>
<feature type="compositionally biased region" description="Polar residues" evidence="1">
    <location>
        <begin position="88"/>
        <end position="98"/>
    </location>
</feature>
<reference evidence="4" key="1">
    <citation type="submission" date="2016-10" db="EMBL/GenBank/DDBJ databases">
        <authorList>
            <person name="Varghese N."/>
            <person name="Submissions S."/>
        </authorList>
    </citation>
    <scope>NUCLEOTIDE SEQUENCE [LARGE SCALE GENOMIC DNA]</scope>
    <source>
        <strain evidence="4">DSM 24740</strain>
    </source>
</reference>
<dbReference type="Proteomes" id="UP000199021">
    <property type="component" value="Unassembled WGS sequence"/>
</dbReference>
<evidence type="ECO:0000313" key="3">
    <source>
        <dbReference type="EMBL" id="SEQ27136.1"/>
    </source>
</evidence>
<keyword evidence="2" id="KW-0812">Transmembrane</keyword>
<keyword evidence="4" id="KW-1185">Reference proteome</keyword>
<organism evidence="3 4">
    <name type="scientific">Neolewinella agarilytica</name>
    <dbReference type="NCBI Taxonomy" id="478744"/>
    <lineage>
        <taxon>Bacteria</taxon>
        <taxon>Pseudomonadati</taxon>
        <taxon>Bacteroidota</taxon>
        <taxon>Saprospiria</taxon>
        <taxon>Saprospirales</taxon>
        <taxon>Lewinellaceae</taxon>
        <taxon>Neolewinella</taxon>
    </lineage>
</organism>
<accession>A0A1H9EN03</accession>
<name>A0A1H9EN03_9BACT</name>
<evidence type="ECO:0000313" key="4">
    <source>
        <dbReference type="Proteomes" id="UP000199021"/>
    </source>
</evidence>
<dbReference type="InParanoid" id="A0A1H9EN03"/>
<keyword evidence="2" id="KW-0472">Membrane</keyword>